<dbReference type="InterPro" id="IPR023333">
    <property type="entry name" value="Proteasome_suB-type"/>
</dbReference>
<evidence type="ECO:0000313" key="2">
    <source>
        <dbReference type="EMBL" id="CAI9113353.1"/>
    </source>
</evidence>
<protein>
    <submittedName>
        <fullName evidence="2">OLC1v1013939C3</fullName>
    </submittedName>
</protein>
<dbReference type="GO" id="GO:0005839">
    <property type="term" value="C:proteasome core complex"/>
    <property type="evidence" value="ECO:0007669"/>
    <property type="project" value="InterPro"/>
</dbReference>
<evidence type="ECO:0000313" key="3">
    <source>
        <dbReference type="Proteomes" id="UP001161247"/>
    </source>
</evidence>
<keyword evidence="3" id="KW-1185">Reference proteome</keyword>
<dbReference type="EMBL" id="OX459124">
    <property type="protein sequence ID" value="CAI9113353.1"/>
    <property type="molecule type" value="Genomic_DNA"/>
</dbReference>
<dbReference type="Proteomes" id="UP001161247">
    <property type="component" value="Chromosome 7"/>
</dbReference>
<gene>
    <name evidence="2" type="ORF">OLC1_LOCUS20384</name>
</gene>
<dbReference type="InterPro" id="IPR029055">
    <property type="entry name" value="Ntn_hydrolases_N"/>
</dbReference>
<dbReference type="PANTHER" id="PTHR32194">
    <property type="entry name" value="METALLOPROTEASE TLDD"/>
    <property type="match status" value="1"/>
</dbReference>
<dbReference type="PANTHER" id="PTHR32194:SF3">
    <property type="entry name" value="PROTEASOME SUBUNIT BETA"/>
    <property type="match status" value="1"/>
</dbReference>
<dbReference type="GO" id="GO:0051603">
    <property type="term" value="P:proteolysis involved in protein catabolic process"/>
    <property type="evidence" value="ECO:0007669"/>
    <property type="project" value="InterPro"/>
</dbReference>
<dbReference type="AlphaFoldDB" id="A0AAV1E348"/>
<dbReference type="GO" id="GO:0005737">
    <property type="term" value="C:cytoplasm"/>
    <property type="evidence" value="ECO:0007669"/>
    <property type="project" value="TreeGrafter"/>
</dbReference>
<dbReference type="InterPro" id="IPR001353">
    <property type="entry name" value="Proteasome_sua/b"/>
</dbReference>
<reference evidence="2" key="1">
    <citation type="submission" date="2023-03" db="EMBL/GenBank/DDBJ databases">
        <authorList>
            <person name="Julca I."/>
        </authorList>
    </citation>
    <scope>NUCLEOTIDE SEQUENCE</scope>
</reference>
<accession>A0AAV1E348</accession>
<organism evidence="2 3">
    <name type="scientific">Oldenlandia corymbosa var. corymbosa</name>
    <dbReference type="NCBI Taxonomy" id="529605"/>
    <lineage>
        <taxon>Eukaryota</taxon>
        <taxon>Viridiplantae</taxon>
        <taxon>Streptophyta</taxon>
        <taxon>Embryophyta</taxon>
        <taxon>Tracheophyta</taxon>
        <taxon>Spermatophyta</taxon>
        <taxon>Magnoliopsida</taxon>
        <taxon>eudicotyledons</taxon>
        <taxon>Gunneridae</taxon>
        <taxon>Pentapetalae</taxon>
        <taxon>asterids</taxon>
        <taxon>lamiids</taxon>
        <taxon>Gentianales</taxon>
        <taxon>Rubiaceae</taxon>
        <taxon>Rubioideae</taxon>
        <taxon>Spermacoceae</taxon>
        <taxon>Hedyotis-Oldenlandia complex</taxon>
        <taxon>Oldenlandia</taxon>
    </lineage>
</organism>
<sequence length="313" mass="33947">MTGVGEPSGLYNFRDLRTDRNDNFDDKEHKGTANFVALPEPEVLLKNTSQILANQLRVGGYHAPPKAHPIYQRLDTLPKRSAGTTVSAFIFEGGVIVAADHHRILCHGSVPNIVGLNSHMLATISGGSEYLLQELHQKCVLHELAKGRRTSVADASKWLADTLSSRREEDVSLGVLIAGWEETGPVLYHVDNEGKVQDCKEIRDCVGKVCKCAVIATGSAAGSAQSSVTLKARYGMSVDEAVFVGKHSVCAAAWALSRHILEDGGDVGAEYGDVVSVYHIGSTGWKECISAHDVEDHQKKHITTHPEYKMGRV</sequence>
<dbReference type="SUPFAM" id="SSF56235">
    <property type="entry name" value="N-terminal nucleophile aminohydrolases (Ntn hydrolases)"/>
    <property type="match status" value="1"/>
</dbReference>
<dbReference type="Gene3D" id="3.60.20.10">
    <property type="entry name" value="Glutamine Phosphoribosylpyrophosphate, subunit 1, domain 1"/>
    <property type="match status" value="1"/>
</dbReference>
<proteinExistence type="predicted"/>
<name>A0AAV1E348_OLDCO</name>
<keyword evidence="1" id="KW-0865">Zymogen</keyword>
<dbReference type="Pfam" id="PF00227">
    <property type="entry name" value="Proteasome"/>
    <property type="match status" value="1"/>
</dbReference>
<evidence type="ECO:0000256" key="1">
    <source>
        <dbReference type="ARBA" id="ARBA00023145"/>
    </source>
</evidence>